<dbReference type="KEGG" id="mcee:MCEL_24900"/>
<dbReference type="OrthoDB" id="4668401at2"/>
<dbReference type="EMBL" id="AP022591">
    <property type="protein sequence ID" value="BBY44195.1"/>
    <property type="molecule type" value="Genomic_DNA"/>
</dbReference>
<evidence type="ECO:0000313" key="1">
    <source>
        <dbReference type="EMBL" id="BBY44195.1"/>
    </source>
</evidence>
<name>A0A1X0BK36_MYCCF</name>
<organism evidence="1 2">
    <name type="scientific">Mycolicibacterium celeriflavum</name>
    <name type="common">Mycobacterium celeriflavum</name>
    <dbReference type="NCBI Taxonomy" id="1249101"/>
    <lineage>
        <taxon>Bacteria</taxon>
        <taxon>Bacillati</taxon>
        <taxon>Actinomycetota</taxon>
        <taxon>Actinomycetes</taxon>
        <taxon>Mycobacteriales</taxon>
        <taxon>Mycobacteriaceae</taxon>
        <taxon>Mycolicibacterium</taxon>
    </lineage>
</organism>
<gene>
    <name evidence="1" type="ORF">MCEL_24900</name>
</gene>
<proteinExistence type="predicted"/>
<evidence type="ECO:0000313" key="2">
    <source>
        <dbReference type="Proteomes" id="UP000466431"/>
    </source>
</evidence>
<accession>A0A1X0BK36</accession>
<keyword evidence="2" id="KW-1185">Reference proteome</keyword>
<protein>
    <submittedName>
        <fullName evidence="1">Uncharacterized protein</fullName>
    </submittedName>
</protein>
<dbReference type="Proteomes" id="UP000466431">
    <property type="component" value="Chromosome"/>
</dbReference>
<dbReference type="STRING" id="1249101.BST21_22960"/>
<reference evidence="1 2" key="1">
    <citation type="journal article" date="2019" name="Emerg. Microbes Infect.">
        <title>Comprehensive subspecies identification of 175 nontuberculous mycobacteria species based on 7547 genomic profiles.</title>
        <authorList>
            <person name="Matsumoto Y."/>
            <person name="Kinjo T."/>
            <person name="Motooka D."/>
            <person name="Nabeya D."/>
            <person name="Jung N."/>
            <person name="Uechi K."/>
            <person name="Horii T."/>
            <person name="Iida T."/>
            <person name="Fujita J."/>
            <person name="Nakamura S."/>
        </authorList>
    </citation>
    <scope>NUCLEOTIDE SEQUENCE [LARGE SCALE GENOMIC DNA]</scope>
    <source>
        <strain evidence="1 2">JCM 18439</strain>
    </source>
</reference>
<dbReference type="RefSeq" id="WP_083007144.1">
    <property type="nucleotide sequence ID" value="NZ_AP022591.1"/>
</dbReference>
<dbReference type="AlphaFoldDB" id="A0A1X0BK36"/>
<sequence length="465" mass="50427">MATLHSLLALYGALDDAVVAVDDPNVTARVEAFLPGTTGPGRQGWFDDIRRFVRELSVDPDQTEFPSRTAALREFAEMRSTAAVQEEVGIGPVEMARFLYVVGAHWQLTSRAEVERELFAEALAVAVPGATGPVSRTGGQALLELFGGNFEGREDFDAVIETAANQNLVSQEVLMYVRHVSFEFDIRRDACGEYAVLRAEYFRDGLSVSKVKRVADPANWPRCSPFFCDMKPIPKTPDSYGWSRVLESISTLCGVVPGYRLRTAIKYWKGERTDGAFVNYDIDDDRANTADDGFTILDRGYINFEKEKRGVRITTLKEVKFAGVPAIATVMFAVIGGYAAIGESMLVGCALNPPSGLVGWKVSASTGKPAKPFDPTVCASLPAAGAPCGCQQPISPTVAEAVDLWADCVTEVSTEYAGLVNHWAKCGFEPTEMVDFGAKVSARLATDPWRIFGLMLGGGPQPKGH</sequence>